<accession>A0A699WK76</accession>
<evidence type="ECO:0000313" key="2">
    <source>
        <dbReference type="EMBL" id="GFD47797.1"/>
    </source>
</evidence>
<organism evidence="2">
    <name type="scientific">Tanacetum cinerariifolium</name>
    <name type="common">Dalmatian daisy</name>
    <name type="synonym">Chrysanthemum cinerariifolium</name>
    <dbReference type="NCBI Taxonomy" id="118510"/>
    <lineage>
        <taxon>Eukaryota</taxon>
        <taxon>Viridiplantae</taxon>
        <taxon>Streptophyta</taxon>
        <taxon>Embryophyta</taxon>
        <taxon>Tracheophyta</taxon>
        <taxon>Spermatophyta</taxon>
        <taxon>Magnoliopsida</taxon>
        <taxon>eudicotyledons</taxon>
        <taxon>Gunneridae</taxon>
        <taxon>Pentapetalae</taxon>
        <taxon>asterids</taxon>
        <taxon>campanulids</taxon>
        <taxon>Asterales</taxon>
        <taxon>Asteraceae</taxon>
        <taxon>Asteroideae</taxon>
        <taxon>Anthemideae</taxon>
        <taxon>Anthemidinae</taxon>
        <taxon>Tanacetum</taxon>
    </lineage>
</organism>
<dbReference type="AlphaFoldDB" id="A0A699WK76"/>
<dbReference type="EMBL" id="BKCJ011707969">
    <property type="protein sequence ID" value="GFD47797.1"/>
    <property type="molecule type" value="Genomic_DNA"/>
</dbReference>
<feature type="compositionally biased region" description="Basic and acidic residues" evidence="1">
    <location>
        <begin position="76"/>
        <end position="89"/>
    </location>
</feature>
<feature type="non-terminal residue" evidence="2">
    <location>
        <position position="1"/>
    </location>
</feature>
<feature type="compositionally biased region" description="Basic and acidic residues" evidence="1">
    <location>
        <begin position="99"/>
        <end position="120"/>
    </location>
</feature>
<proteinExistence type="predicted"/>
<sequence>GEGKQGQNRVRHPRMQGMLQLLQRRGHVLWGFQWNAEGEDDARQRGVHAALEYTHPQHQTHEQVGRQLYHAQPVHPDQRNERSGRDGQRQVRQLTRVEQGNHDDRAEVVDDRQRHQEQLE</sequence>
<gene>
    <name evidence="2" type="ORF">Tci_919766</name>
</gene>
<reference evidence="2" key="1">
    <citation type="journal article" date="2019" name="Sci. Rep.">
        <title>Draft genome of Tanacetum cinerariifolium, the natural source of mosquito coil.</title>
        <authorList>
            <person name="Yamashiro T."/>
            <person name="Shiraishi A."/>
            <person name="Satake H."/>
            <person name="Nakayama K."/>
        </authorList>
    </citation>
    <scope>NUCLEOTIDE SEQUENCE</scope>
</reference>
<evidence type="ECO:0000256" key="1">
    <source>
        <dbReference type="SAM" id="MobiDB-lite"/>
    </source>
</evidence>
<feature type="region of interest" description="Disordered" evidence="1">
    <location>
        <begin position="73"/>
        <end position="120"/>
    </location>
</feature>
<name>A0A699WK76_TANCI</name>
<comment type="caution">
    <text evidence="2">The sequence shown here is derived from an EMBL/GenBank/DDBJ whole genome shotgun (WGS) entry which is preliminary data.</text>
</comment>
<protein>
    <submittedName>
        <fullName evidence="2">Uncharacterized protein</fullName>
    </submittedName>
</protein>